<evidence type="ECO:0000256" key="1">
    <source>
        <dbReference type="ARBA" id="ARBA00005771"/>
    </source>
</evidence>
<evidence type="ECO:0000259" key="3">
    <source>
        <dbReference type="Pfam" id="PF00685"/>
    </source>
</evidence>
<keyword evidence="5" id="KW-1185">Reference proteome</keyword>
<name>A0A2S7K7S3_9PROT</name>
<dbReference type="InterPro" id="IPR027417">
    <property type="entry name" value="P-loop_NTPase"/>
</dbReference>
<evidence type="ECO:0000256" key="2">
    <source>
        <dbReference type="ARBA" id="ARBA00022679"/>
    </source>
</evidence>
<dbReference type="PANTHER" id="PTHR11783">
    <property type="entry name" value="SULFOTRANSFERASE SULT"/>
    <property type="match status" value="1"/>
</dbReference>
<dbReference type="EMBL" id="PJCH01000005">
    <property type="protein sequence ID" value="PQA88550.1"/>
    <property type="molecule type" value="Genomic_DNA"/>
</dbReference>
<dbReference type="Gene3D" id="3.40.50.300">
    <property type="entry name" value="P-loop containing nucleotide triphosphate hydrolases"/>
    <property type="match status" value="1"/>
</dbReference>
<reference evidence="4 5" key="1">
    <citation type="submission" date="2017-12" db="EMBL/GenBank/DDBJ databases">
        <authorList>
            <person name="Hurst M.R.H."/>
        </authorList>
    </citation>
    <scope>NUCLEOTIDE SEQUENCE [LARGE SCALE GENOMIC DNA]</scope>
    <source>
        <strain evidence="4 5">SY-3-19</strain>
    </source>
</reference>
<dbReference type="InterPro" id="IPR000863">
    <property type="entry name" value="Sulfotransferase_dom"/>
</dbReference>
<dbReference type="OrthoDB" id="9804504at2"/>
<organism evidence="4 5">
    <name type="scientific">Hyphococcus luteus</name>
    <dbReference type="NCBI Taxonomy" id="2058213"/>
    <lineage>
        <taxon>Bacteria</taxon>
        <taxon>Pseudomonadati</taxon>
        <taxon>Pseudomonadota</taxon>
        <taxon>Alphaproteobacteria</taxon>
        <taxon>Parvularculales</taxon>
        <taxon>Parvularculaceae</taxon>
        <taxon>Hyphococcus</taxon>
    </lineage>
</organism>
<proteinExistence type="inferred from homology"/>
<dbReference type="GO" id="GO:0008146">
    <property type="term" value="F:sulfotransferase activity"/>
    <property type="evidence" value="ECO:0007669"/>
    <property type="project" value="InterPro"/>
</dbReference>
<comment type="caution">
    <text evidence="4">The sequence shown here is derived from an EMBL/GenBank/DDBJ whole genome shotgun (WGS) entry which is preliminary data.</text>
</comment>
<accession>A0A2S7K7S3</accession>
<sequence>MKNRILATRRAVPVGEGRRNRSPAPVSAVCAATRGDRLVSEGGLPASGRLLHGVQAVWWPVRRGQGSDAGRLAAVSQNSQRFRKRSCLDSYLEAAWPPLNLAAAGVERGDYERDLTRIITGGLAGYIADKTGASVVVDKMTPVEREDVAERIKSVFPDAKCAYLVRDGRDIAVSFLFDWLTKAHRASGAIDTESARFKRFVAKEEVDVFRLFTDEEIAEYAGRWVKAIRIFRPLATHVFSYEDMKIDLGAVLRNYFDFLGVGSDDAVIEACLEASSFKSMSGGKGEGDASRVSSATRRGVARGWVDYFTREDGRIFNEAAGDLLLEFGYESDPAWFEDLPDKLQTFSAPPDLLVLRP</sequence>
<feature type="domain" description="Sulfotransferase" evidence="3">
    <location>
        <begin position="156"/>
        <end position="321"/>
    </location>
</feature>
<protein>
    <recommendedName>
        <fullName evidence="3">Sulfotransferase domain-containing protein</fullName>
    </recommendedName>
</protein>
<dbReference type="SUPFAM" id="SSF52540">
    <property type="entry name" value="P-loop containing nucleoside triphosphate hydrolases"/>
    <property type="match status" value="1"/>
</dbReference>
<gene>
    <name evidence="4" type="ORF">CW354_09720</name>
</gene>
<evidence type="ECO:0000313" key="4">
    <source>
        <dbReference type="EMBL" id="PQA88550.1"/>
    </source>
</evidence>
<dbReference type="Pfam" id="PF00685">
    <property type="entry name" value="Sulfotransfer_1"/>
    <property type="match status" value="1"/>
</dbReference>
<dbReference type="AlphaFoldDB" id="A0A2S7K7S3"/>
<comment type="similarity">
    <text evidence="1">Belongs to the sulfotransferase 1 family.</text>
</comment>
<evidence type="ECO:0000313" key="5">
    <source>
        <dbReference type="Proteomes" id="UP000239504"/>
    </source>
</evidence>
<keyword evidence="2" id="KW-0808">Transferase</keyword>
<dbReference type="Proteomes" id="UP000239504">
    <property type="component" value="Unassembled WGS sequence"/>
</dbReference>